<dbReference type="InterPro" id="IPR011040">
    <property type="entry name" value="Sialidase"/>
</dbReference>
<dbReference type="GO" id="GO:0004308">
    <property type="term" value="F:exo-alpha-sialidase activity"/>
    <property type="evidence" value="ECO:0007669"/>
    <property type="project" value="UniProtKB-EC"/>
</dbReference>
<protein>
    <recommendedName>
        <fullName evidence="3">exo-alpha-sialidase</fullName>
        <ecNumber evidence="3">3.2.1.18</ecNumber>
    </recommendedName>
</protein>
<reference evidence="6" key="1">
    <citation type="journal article" date="2019" name="Int. J. Syst. Evol. Microbiol.">
        <title>The Global Catalogue of Microorganisms (GCM) 10K type strain sequencing project: providing services to taxonomists for standard genome sequencing and annotation.</title>
        <authorList>
            <consortium name="The Broad Institute Genomics Platform"/>
            <consortium name="The Broad Institute Genome Sequencing Center for Infectious Disease"/>
            <person name="Wu L."/>
            <person name="Ma J."/>
        </authorList>
    </citation>
    <scope>NUCLEOTIDE SEQUENCE [LARGE SCALE GENOMIC DNA]</scope>
    <source>
        <strain evidence="6">JCM 9371</strain>
    </source>
</reference>
<gene>
    <name evidence="5" type="ORF">ACFQZM_19725</name>
</gene>
<keyword evidence="5" id="KW-0326">Glycosidase</keyword>
<dbReference type="Gene3D" id="2.120.10.70">
    <property type="entry name" value="Fucose-specific lectin"/>
    <property type="match status" value="1"/>
</dbReference>
<keyword evidence="5" id="KW-0378">Hydrolase</keyword>
<dbReference type="Pfam" id="PF03984">
    <property type="entry name" value="DUF346"/>
    <property type="match status" value="7"/>
</dbReference>
<comment type="caution">
    <text evidence="5">The sequence shown here is derived from an EMBL/GenBank/DDBJ whole genome shotgun (WGS) entry which is preliminary data.</text>
</comment>
<dbReference type="Gene3D" id="2.120.10.10">
    <property type="match status" value="1"/>
</dbReference>
<dbReference type="RefSeq" id="WP_165503059.1">
    <property type="nucleotide sequence ID" value="NZ_CAACUY010000121.1"/>
</dbReference>
<dbReference type="InterPro" id="IPR026856">
    <property type="entry name" value="Sialidase_fam"/>
</dbReference>
<dbReference type="SUPFAM" id="SSF89372">
    <property type="entry name" value="Fucose-specific lectin"/>
    <property type="match status" value="1"/>
</dbReference>
<dbReference type="InterPro" id="IPR036278">
    <property type="entry name" value="Sialidase_sf"/>
</dbReference>
<dbReference type="EC" id="3.2.1.18" evidence="3"/>
<evidence type="ECO:0000256" key="1">
    <source>
        <dbReference type="ARBA" id="ARBA00000427"/>
    </source>
</evidence>
<comment type="catalytic activity">
    <reaction evidence="1">
        <text>Hydrolysis of alpha-(2-&gt;3)-, alpha-(2-&gt;6)-, alpha-(2-&gt;8)- glycosidic linkages of terminal sialic acid residues in oligosaccharides, glycoproteins, glycolipids, colominic acid and synthetic substrates.</text>
        <dbReference type="EC" id="3.2.1.18"/>
    </reaction>
</comment>
<dbReference type="Proteomes" id="UP001597063">
    <property type="component" value="Unassembled WGS sequence"/>
</dbReference>
<dbReference type="Pfam" id="PF13088">
    <property type="entry name" value="BNR_2"/>
    <property type="match status" value="1"/>
</dbReference>
<feature type="domain" description="Sialidase" evidence="4">
    <location>
        <begin position="64"/>
        <end position="374"/>
    </location>
</feature>
<dbReference type="PANTHER" id="PTHR10628">
    <property type="entry name" value="SIALIDASE"/>
    <property type="match status" value="1"/>
</dbReference>
<evidence type="ECO:0000259" key="4">
    <source>
        <dbReference type="Pfam" id="PF13088"/>
    </source>
</evidence>
<comment type="similarity">
    <text evidence="2">Belongs to the glycosyl hydrolase 33 family.</text>
</comment>
<sequence length="734" mass="77876">MSALVLLAAVWVALAMLVPLPRGVGAAVLPGAHQQVFAAGERESGAAEAYACFRAPAVLRARNGDLLAFAEARLGSCADSGRIDIVVKRRGEGATGWGGLRVLARHRLDAAGGPEAFAHNPVPVVDAGSGLVTLLFTENYKRVYALNSEDDGATWKDRREITSDVWKPAWGPLYSGQLGTGPAHGVQLSGGEHPGRLVIGMGYRVAPGRPKVDPKGGAIVHSDDGGRTWRVGASSHGAEPAIGVQELNLFQRGDGAVVAVARNEEGDPSTVDRAAYAVSDDQGDTFDADFRLLPPLDLPDSGVQASVLAMRAKGRDGYDRALLAAPAGPTRADLTIRSSFDGGMTWQSPADGALVRKGYAAYSDMVDLGDGRYGILYEGGDQGQHEFIRFAAFTEADLDMPDDPTSLSASQRSGGLATADPDQVHLFAPTPGGDLGHWFEEADGTVKTGAWGSGIAGEAVSFLSGRQQHVLARGTDGSLQHRFWDAGRGGLVKETWCEPGTVAGAPTGFLASGQQHAFVRTADGRLLHTWWDPGSAAQRTQTWAAAGTVAGDPVSVPFGDQQHVWAAGTDGQLHHWWWTKGPGVRHETWGGSVRGTPTALVYRGELHVFAADSGGRLAHWWWSPDTQVVEQQAWATPVPLAGRPASFVHGAQQHVFARTTDGTLAHWWWDPAYTAPRYAVWAGALRSDPVTLLAGDVQHVFGAGADGSVTHWWWDRAGGIQHEGWGGRMKPAEP</sequence>
<evidence type="ECO:0000313" key="6">
    <source>
        <dbReference type="Proteomes" id="UP001597063"/>
    </source>
</evidence>
<name>A0ABW2XMZ6_9ACTN</name>
<proteinExistence type="inferred from homology"/>
<accession>A0ABW2XMZ6</accession>
<dbReference type="InterPro" id="IPR007132">
    <property type="entry name" value="DUF346"/>
</dbReference>
<dbReference type="CDD" id="cd15482">
    <property type="entry name" value="Sialidase_non-viral"/>
    <property type="match status" value="1"/>
</dbReference>
<evidence type="ECO:0000313" key="5">
    <source>
        <dbReference type="EMBL" id="MFD0686738.1"/>
    </source>
</evidence>
<evidence type="ECO:0000256" key="2">
    <source>
        <dbReference type="ARBA" id="ARBA00009348"/>
    </source>
</evidence>
<organism evidence="5 6">
    <name type="scientific">Actinomadura fibrosa</name>
    <dbReference type="NCBI Taxonomy" id="111802"/>
    <lineage>
        <taxon>Bacteria</taxon>
        <taxon>Bacillati</taxon>
        <taxon>Actinomycetota</taxon>
        <taxon>Actinomycetes</taxon>
        <taxon>Streptosporangiales</taxon>
        <taxon>Thermomonosporaceae</taxon>
        <taxon>Actinomadura</taxon>
    </lineage>
</organism>
<keyword evidence="6" id="KW-1185">Reference proteome</keyword>
<evidence type="ECO:0000256" key="3">
    <source>
        <dbReference type="ARBA" id="ARBA00012733"/>
    </source>
</evidence>
<dbReference type="PANTHER" id="PTHR10628:SF30">
    <property type="entry name" value="EXO-ALPHA-SIALIDASE"/>
    <property type="match status" value="1"/>
</dbReference>
<dbReference type="EMBL" id="JBHTGP010000011">
    <property type="protein sequence ID" value="MFD0686738.1"/>
    <property type="molecule type" value="Genomic_DNA"/>
</dbReference>
<dbReference type="SUPFAM" id="SSF50939">
    <property type="entry name" value="Sialidases"/>
    <property type="match status" value="1"/>
</dbReference>